<comment type="subcellular location">
    <subcellularLocation>
        <location evidence="1">Nucleus</location>
    </subcellularLocation>
</comment>
<keyword evidence="5" id="KW-0539">Nucleus</keyword>
<dbReference type="InterPro" id="IPR009057">
    <property type="entry name" value="Homeodomain-like_sf"/>
</dbReference>
<evidence type="ECO:0000259" key="8">
    <source>
        <dbReference type="PROSITE" id="PS50090"/>
    </source>
</evidence>
<feature type="domain" description="BRCT" evidence="9">
    <location>
        <begin position="149"/>
        <end position="283"/>
    </location>
</feature>
<dbReference type="InterPro" id="IPR036388">
    <property type="entry name" value="WH-like_DNA-bd_sf"/>
</dbReference>
<dbReference type="PROSITE" id="PS51294">
    <property type="entry name" value="HTH_MYB"/>
    <property type="match status" value="1"/>
</dbReference>
<evidence type="ECO:0000313" key="15">
    <source>
        <dbReference type="Proteomes" id="UP001209540"/>
    </source>
</evidence>
<dbReference type="Pfam" id="PF04433">
    <property type="entry name" value="SWIRM"/>
    <property type="match status" value="1"/>
</dbReference>
<dbReference type="PANTHER" id="PTHR15381">
    <property type="entry name" value="CHONDROITIN SULFATE PROTEOGLYCAN 5 -RELATED"/>
    <property type="match status" value="1"/>
</dbReference>
<comment type="caution">
    <text evidence="14">The sequence shown here is derived from an EMBL/GenBank/DDBJ whole genome shotgun (WGS) entry which is preliminary data.</text>
</comment>
<evidence type="ECO:0000259" key="11">
    <source>
        <dbReference type="PROSITE" id="PS51293"/>
    </source>
</evidence>
<dbReference type="PROSITE" id="PS52032">
    <property type="entry name" value="MARR_BRCT_CHROMO"/>
    <property type="match status" value="1"/>
</dbReference>
<dbReference type="GO" id="GO:0006325">
    <property type="term" value="P:chromatin organization"/>
    <property type="evidence" value="ECO:0007669"/>
    <property type="project" value="UniProtKB-KW"/>
</dbReference>
<reference evidence="14" key="1">
    <citation type="journal article" date="2022" name="IScience">
        <title>Evolution of zygomycete secretomes and the origins of terrestrial fungal ecologies.</title>
        <authorList>
            <person name="Chang Y."/>
            <person name="Wang Y."/>
            <person name="Mondo S."/>
            <person name="Ahrendt S."/>
            <person name="Andreopoulos W."/>
            <person name="Barry K."/>
            <person name="Beard J."/>
            <person name="Benny G.L."/>
            <person name="Blankenship S."/>
            <person name="Bonito G."/>
            <person name="Cuomo C."/>
            <person name="Desiro A."/>
            <person name="Gervers K.A."/>
            <person name="Hundley H."/>
            <person name="Kuo A."/>
            <person name="LaButti K."/>
            <person name="Lang B.F."/>
            <person name="Lipzen A."/>
            <person name="O'Donnell K."/>
            <person name="Pangilinan J."/>
            <person name="Reynolds N."/>
            <person name="Sandor L."/>
            <person name="Smith M.E."/>
            <person name="Tsang A."/>
            <person name="Grigoriev I.V."/>
            <person name="Stajich J.E."/>
            <person name="Spatafora J.W."/>
        </authorList>
    </citation>
    <scope>NUCLEOTIDE SEQUENCE</scope>
    <source>
        <strain evidence="14">RSA 2281</strain>
    </source>
</reference>
<dbReference type="PROSITE" id="PS50934">
    <property type="entry name" value="SWIRM"/>
    <property type="match status" value="1"/>
</dbReference>
<dbReference type="PANTHER" id="PTHR15381:SF1">
    <property type="entry name" value="CHONDROITIN SULFATE PROTEOGLYCAN 5"/>
    <property type="match status" value="1"/>
</dbReference>
<dbReference type="InterPro" id="IPR036420">
    <property type="entry name" value="BRCT_dom_sf"/>
</dbReference>
<dbReference type="Gene3D" id="3.40.50.10190">
    <property type="entry name" value="BRCT domain"/>
    <property type="match status" value="1"/>
</dbReference>
<organism evidence="14 15">
    <name type="scientific">Phascolomyces articulosus</name>
    <dbReference type="NCBI Taxonomy" id="60185"/>
    <lineage>
        <taxon>Eukaryota</taxon>
        <taxon>Fungi</taxon>
        <taxon>Fungi incertae sedis</taxon>
        <taxon>Mucoromycota</taxon>
        <taxon>Mucoromycotina</taxon>
        <taxon>Mucoromycetes</taxon>
        <taxon>Mucorales</taxon>
        <taxon>Lichtheimiaceae</taxon>
        <taxon>Phascolomyces</taxon>
    </lineage>
</organism>
<dbReference type="AlphaFoldDB" id="A0AAD5PK41"/>
<dbReference type="PROSITE" id="PS51293">
    <property type="entry name" value="SANT"/>
    <property type="match status" value="1"/>
</dbReference>
<evidence type="ECO:0000256" key="4">
    <source>
        <dbReference type="ARBA" id="ARBA00023163"/>
    </source>
</evidence>
<feature type="region of interest" description="Disordered" evidence="7">
    <location>
        <begin position="285"/>
        <end position="363"/>
    </location>
</feature>
<feature type="region of interest" description="Disordered" evidence="7">
    <location>
        <begin position="887"/>
        <end position="907"/>
    </location>
</feature>
<dbReference type="GO" id="GO:0016514">
    <property type="term" value="C:SWI/SNF complex"/>
    <property type="evidence" value="ECO:0007669"/>
    <property type="project" value="UniProtKB-ARBA"/>
</dbReference>
<dbReference type="EMBL" id="JAIXMP010000001">
    <property type="protein sequence ID" value="KAI9278806.1"/>
    <property type="molecule type" value="Genomic_DNA"/>
</dbReference>
<dbReference type="InterPro" id="IPR017884">
    <property type="entry name" value="SANT_dom"/>
</dbReference>
<dbReference type="InterPro" id="IPR007526">
    <property type="entry name" value="SWIRM"/>
</dbReference>
<feature type="domain" description="Chromo" evidence="13">
    <location>
        <begin position="1"/>
        <end position="299"/>
    </location>
</feature>
<keyword evidence="3" id="KW-0805">Transcription regulation</keyword>
<feature type="domain" description="SWIRM" evidence="10">
    <location>
        <begin position="389"/>
        <end position="486"/>
    </location>
</feature>
<dbReference type="InterPro" id="IPR049898">
    <property type="entry name" value="MARR_BRCT_CHROMO"/>
</dbReference>
<evidence type="ECO:0000259" key="10">
    <source>
        <dbReference type="PROSITE" id="PS50934"/>
    </source>
</evidence>
<dbReference type="SUPFAM" id="SSF52113">
    <property type="entry name" value="BRCT domain"/>
    <property type="match status" value="1"/>
</dbReference>
<dbReference type="Proteomes" id="UP001209540">
    <property type="component" value="Unassembled WGS sequence"/>
</dbReference>
<evidence type="ECO:0000313" key="14">
    <source>
        <dbReference type="EMBL" id="KAI9278806.1"/>
    </source>
</evidence>
<evidence type="ECO:0000256" key="6">
    <source>
        <dbReference type="ARBA" id="ARBA00049655"/>
    </source>
</evidence>
<dbReference type="PROSITE" id="PS50090">
    <property type="entry name" value="MYB_LIKE"/>
    <property type="match status" value="1"/>
</dbReference>
<gene>
    <name evidence="14" type="ORF">BDA99DRAFT_493181</name>
</gene>
<dbReference type="SUPFAM" id="SSF46689">
    <property type="entry name" value="Homeodomain-like"/>
    <property type="match status" value="2"/>
</dbReference>
<dbReference type="Gene3D" id="1.10.10.60">
    <property type="entry name" value="Homeodomain-like"/>
    <property type="match status" value="1"/>
</dbReference>
<evidence type="ECO:0000256" key="7">
    <source>
        <dbReference type="SAM" id="MobiDB-lite"/>
    </source>
</evidence>
<dbReference type="FunFam" id="1.10.10.60:FF:000014">
    <property type="entry name" value="SWI/SNF complex subunit SMARCC2 isoform C"/>
    <property type="match status" value="1"/>
</dbReference>
<evidence type="ECO:0000256" key="2">
    <source>
        <dbReference type="ARBA" id="ARBA00022853"/>
    </source>
</evidence>
<feature type="domain" description="Myb-like" evidence="8">
    <location>
        <begin position="613"/>
        <end position="663"/>
    </location>
</feature>
<dbReference type="PROSITE" id="PS50172">
    <property type="entry name" value="BRCT"/>
    <property type="match status" value="1"/>
</dbReference>
<keyword evidence="15" id="KW-1185">Reference proteome</keyword>
<dbReference type="FunFam" id="1.10.10.10:FF:000020">
    <property type="entry name" value="SWI/SNF complex subunit SMARCC2 isoform c"/>
    <property type="match status" value="1"/>
</dbReference>
<keyword evidence="2" id="KW-0156">Chromatin regulator</keyword>
<evidence type="ECO:0000259" key="9">
    <source>
        <dbReference type="PROSITE" id="PS50172"/>
    </source>
</evidence>
<keyword evidence="4" id="KW-0804">Transcription</keyword>
<feature type="compositionally biased region" description="Low complexity" evidence="7">
    <location>
        <begin position="333"/>
        <end position="351"/>
    </location>
</feature>
<evidence type="ECO:0000256" key="1">
    <source>
        <dbReference type="ARBA" id="ARBA00004123"/>
    </source>
</evidence>
<dbReference type="Pfam" id="PF16495">
    <property type="entry name" value="SWIRM-assoc_1"/>
    <property type="match status" value="1"/>
</dbReference>
<dbReference type="GO" id="GO:0048858">
    <property type="term" value="P:cell projection morphogenesis"/>
    <property type="evidence" value="ECO:0007669"/>
    <property type="project" value="TreeGrafter"/>
</dbReference>
<dbReference type="CDD" id="cd00167">
    <property type="entry name" value="SANT"/>
    <property type="match status" value="1"/>
</dbReference>
<evidence type="ECO:0000259" key="12">
    <source>
        <dbReference type="PROSITE" id="PS51294"/>
    </source>
</evidence>
<dbReference type="GO" id="GO:0006355">
    <property type="term" value="P:regulation of DNA-templated transcription"/>
    <property type="evidence" value="ECO:0007669"/>
    <property type="project" value="UniProtKB-ARBA"/>
</dbReference>
<name>A0AAD5PK41_9FUNG</name>
<comment type="similarity">
    <text evidence="6">Belongs to the SMARCC family.</text>
</comment>
<dbReference type="SMART" id="SM00717">
    <property type="entry name" value="SANT"/>
    <property type="match status" value="1"/>
</dbReference>
<feature type="compositionally biased region" description="Basic and acidic residues" evidence="7">
    <location>
        <begin position="516"/>
        <end position="548"/>
    </location>
</feature>
<dbReference type="InterPro" id="IPR032451">
    <property type="entry name" value="SMARCC_C"/>
</dbReference>
<feature type="region of interest" description="Disordered" evidence="7">
    <location>
        <begin position="708"/>
        <end position="759"/>
    </location>
</feature>
<dbReference type="InterPro" id="IPR017930">
    <property type="entry name" value="Myb_dom"/>
</dbReference>
<feature type="domain" description="HTH myb-type" evidence="12">
    <location>
        <begin position="617"/>
        <end position="655"/>
    </location>
</feature>
<feature type="domain" description="SANT" evidence="11">
    <location>
        <begin position="616"/>
        <end position="667"/>
    </location>
</feature>
<accession>A0AAD5PK41</accession>
<dbReference type="Gene3D" id="1.10.10.10">
    <property type="entry name" value="Winged helix-like DNA-binding domain superfamily/Winged helix DNA-binding domain"/>
    <property type="match status" value="1"/>
</dbReference>
<proteinExistence type="inferred from homology"/>
<evidence type="ECO:0000256" key="5">
    <source>
        <dbReference type="ARBA" id="ARBA00023242"/>
    </source>
</evidence>
<feature type="region of interest" description="Disordered" evidence="7">
    <location>
        <begin position="510"/>
        <end position="562"/>
    </location>
</feature>
<reference evidence="14" key="2">
    <citation type="submission" date="2023-02" db="EMBL/GenBank/DDBJ databases">
        <authorList>
            <consortium name="DOE Joint Genome Institute"/>
            <person name="Mondo S.J."/>
            <person name="Chang Y."/>
            <person name="Wang Y."/>
            <person name="Ahrendt S."/>
            <person name="Andreopoulos W."/>
            <person name="Barry K."/>
            <person name="Beard J."/>
            <person name="Benny G.L."/>
            <person name="Blankenship S."/>
            <person name="Bonito G."/>
            <person name="Cuomo C."/>
            <person name="Desiro A."/>
            <person name="Gervers K.A."/>
            <person name="Hundley H."/>
            <person name="Kuo A."/>
            <person name="LaButti K."/>
            <person name="Lang B.F."/>
            <person name="Lipzen A."/>
            <person name="O'Donnell K."/>
            <person name="Pangilinan J."/>
            <person name="Reynolds N."/>
            <person name="Sandor L."/>
            <person name="Smith M.W."/>
            <person name="Tsang A."/>
            <person name="Grigoriev I.V."/>
            <person name="Stajich J.E."/>
            <person name="Spatafora J.W."/>
        </authorList>
    </citation>
    <scope>NUCLEOTIDE SEQUENCE</scope>
    <source>
        <strain evidence="14">RSA 2281</strain>
    </source>
</reference>
<evidence type="ECO:0000256" key="3">
    <source>
        <dbReference type="ARBA" id="ARBA00023015"/>
    </source>
</evidence>
<dbReference type="Pfam" id="PF00249">
    <property type="entry name" value="Myb_DNA-binding"/>
    <property type="match status" value="1"/>
</dbReference>
<dbReference type="InterPro" id="IPR001357">
    <property type="entry name" value="BRCT_dom"/>
</dbReference>
<feature type="region of interest" description="Disordered" evidence="7">
    <location>
        <begin position="853"/>
        <end position="873"/>
    </location>
</feature>
<protein>
    <submittedName>
        <fullName evidence="14">Uncharacterized protein</fullName>
    </submittedName>
</protein>
<feature type="compositionally biased region" description="Basic and acidic residues" evidence="7">
    <location>
        <begin position="714"/>
        <end position="759"/>
    </location>
</feature>
<evidence type="ECO:0000259" key="13">
    <source>
        <dbReference type="PROSITE" id="PS52032"/>
    </source>
</evidence>
<sequence>MAIQQEPKIDFNFYEQPSTISHFDAIVESLRQELESEGADTTFTAPGLAHFIAKFQQFQQDALSPLIAEQARQQQNEITPSPSNPFPSRIPASFFRVDNTLTKSSPLYTILKAAYGFQSDKDISDWQFDAAEEKPIYLELVQHIKRSLASSNVYKSPVVALDQGIDATTKSELEKKIIELGGSVSSNTSTATHVVYNEEQQSKQDDKRAFRTLEKKDGKTFVHWVCLPDSHDSWINENEQQQYQEVVKDTVTTQQPQQTSVNMSWINDSYNYNEWMDPADYTVQEDKASPKSGVKRTMEESASFTDEAGPTKKSRTPQPNEDKHTTSAPVTSTTDAVPAPTTEAVTTTSEAEPMEINEANGVNGAESAIIQQRQRDAARKYISIQTHEIIIPSYAAWFDISEIHDIERRSLPEFFNNRNQSKTPSVYKDYRDFMVNTYRLNPVEYLTVTACRRNMTGDVCAIIRVHAFLEQWGLINYQVDPDAKPSNIGPPFSGQFKIIADMPKTITNANPIAAETNEKEGTSKENDREEDSKASVKLDPNLELRHNIYDTPASEPTATESTADKDCVSCSKPCGKERYCKDETYLCNGCYKEKKLPPNTTIEEFSEDQRDEVSQTKKEPWTEQEDLLLLEGLRMFEDDWNAVADHVGTRSRDECILHYLHLPIDDPHVDKEIAKLGLLQLGKSKGTENPIMSVVAFLASTVKPEVAAAAGQQREPEKTEEEKKVEIQEGSVTEKDDKKQAEKEKAVAEKKREEENEEARKATYNLIRTKLRYFETKVSQYEKLEEFVEEERRKLERERYQLNIDRLALKDQITQVQREVAKRGNTSSANSITPAQIQQQIAGGAMGGGAGNQMYMNAGGQPNPMQMQQHHNQQQQFQMQMQRQMQAQQGHQFQPPPPGHNYNMMSF</sequence>
<dbReference type="InterPro" id="IPR001005">
    <property type="entry name" value="SANT/Myb"/>
</dbReference>